<evidence type="ECO:0000256" key="4">
    <source>
        <dbReference type="ARBA" id="ARBA00023163"/>
    </source>
</evidence>
<dbReference type="AlphaFoldDB" id="A0A2A3MFN0"/>
<dbReference type="RefSeq" id="WP_096005390.1">
    <property type="nucleotide sequence ID" value="NZ_NTMR01000017.1"/>
</dbReference>
<dbReference type="Pfam" id="PF03466">
    <property type="entry name" value="LysR_substrate"/>
    <property type="match status" value="1"/>
</dbReference>
<evidence type="ECO:0000313" key="7">
    <source>
        <dbReference type="Proteomes" id="UP000242313"/>
    </source>
</evidence>
<organism evidence="6 7">
    <name type="scientific">Pseudomonas abyssi</name>
    <dbReference type="NCBI Taxonomy" id="170540"/>
    <lineage>
        <taxon>Bacteria</taxon>
        <taxon>Pseudomonadati</taxon>
        <taxon>Pseudomonadota</taxon>
        <taxon>Gammaproteobacteria</taxon>
        <taxon>Pseudomonadales</taxon>
        <taxon>Pseudomonadaceae</taxon>
        <taxon>Pseudomonas</taxon>
    </lineage>
</organism>
<protein>
    <submittedName>
        <fullName evidence="6">LysR family transcriptional regulator</fullName>
    </submittedName>
</protein>
<dbReference type="GO" id="GO:0032993">
    <property type="term" value="C:protein-DNA complex"/>
    <property type="evidence" value="ECO:0007669"/>
    <property type="project" value="TreeGrafter"/>
</dbReference>
<evidence type="ECO:0000313" key="6">
    <source>
        <dbReference type="EMBL" id="PBK03603.1"/>
    </source>
</evidence>
<keyword evidence="2" id="KW-0805">Transcription regulation</keyword>
<keyword evidence="4" id="KW-0804">Transcription</keyword>
<dbReference type="SUPFAM" id="SSF46785">
    <property type="entry name" value="Winged helix' DNA-binding domain"/>
    <property type="match status" value="1"/>
</dbReference>
<dbReference type="Gene3D" id="3.40.190.10">
    <property type="entry name" value="Periplasmic binding protein-like II"/>
    <property type="match status" value="2"/>
</dbReference>
<keyword evidence="7" id="KW-1185">Reference proteome</keyword>
<dbReference type="GO" id="GO:0003700">
    <property type="term" value="F:DNA-binding transcription factor activity"/>
    <property type="evidence" value="ECO:0007669"/>
    <property type="project" value="InterPro"/>
</dbReference>
<dbReference type="InterPro" id="IPR005119">
    <property type="entry name" value="LysR_subst-bd"/>
</dbReference>
<dbReference type="CDD" id="cd08414">
    <property type="entry name" value="PBP2_LTTR_aromatics_like"/>
    <property type="match status" value="1"/>
</dbReference>
<sequence length="294" mass="32631">MNIRHLKCFLVLAEELNFTRAAERLHIEPSPLSRTIKELESELGVLLFKRDRRGTCLTYPGTVFLTEVKRVFVTLDNARQSVQAAASGYRSTLRIALSDGAAVPHLAAILAHFRADLPDIVIRATEVPLFEQLLGLRNEVFDVGLSRSKDVGDSIIAKPIWRDSLVATLPARHPLLAYQKIPLNELLHYPLVMSHPELHAGYNQQVRHILRSADTELSVAEHVTSMDMLLTLVAAGYGLGLVPLSHLEISNHPQVVVRSLDIECSALTTYLLTPATKPSPQLAAFIEYVLETVK</sequence>
<evidence type="ECO:0000259" key="5">
    <source>
        <dbReference type="PROSITE" id="PS50931"/>
    </source>
</evidence>
<evidence type="ECO:0000256" key="2">
    <source>
        <dbReference type="ARBA" id="ARBA00023015"/>
    </source>
</evidence>
<comment type="caution">
    <text evidence="6">The sequence shown here is derived from an EMBL/GenBank/DDBJ whole genome shotgun (WGS) entry which is preliminary data.</text>
</comment>
<dbReference type="Proteomes" id="UP000242313">
    <property type="component" value="Unassembled WGS sequence"/>
</dbReference>
<dbReference type="PANTHER" id="PTHR30346:SF0">
    <property type="entry name" value="HCA OPERON TRANSCRIPTIONAL ACTIVATOR HCAR"/>
    <property type="match status" value="1"/>
</dbReference>
<dbReference type="PROSITE" id="PS50931">
    <property type="entry name" value="HTH_LYSR"/>
    <property type="match status" value="1"/>
</dbReference>
<proteinExistence type="inferred from homology"/>
<feature type="domain" description="HTH lysR-type" evidence="5">
    <location>
        <begin position="1"/>
        <end position="58"/>
    </location>
</feature>
<dbReference type="FunFam" id="1.10.10.10:FF:000001">
    <property type="entry name" value="LysR family transcriptional regulator"/>
    <property type="match status" value="1"/>
</dbReference>
<dbReference type="PRINTS" id="PR00039">
    <property type="entry name" value="HTHLYSR"/>
</dbReference>
<dbReference type="InterPro" id="IPR000847">
    <property type="entry name" value="LysR_HTH_N"/>
</dbReference>
<dbReference type="GO" id="GO:0003677">
    <property type="term" value="F:DNA binding"/>
    <property type="evidence" value="ECO:0007669"/>
    <property type="project" value="UniProtKB-KW"/>
</dbReference>
<dbReference type="Pfam" id="PF00126">
    <property type="entry name" value="HTH_1"/>
    <property type="match status" value="1"/>
</dbReference>
<evidence type="ECO:0000256" key="3">
    <source>
        <dbReference type="ARBA" id="ARBA00023125"/>
    </source>
</evidence>
<gene>
    <name evidence="6" type="ORF">CNQ84_13555</name>
</gene>
<reference evidence="6 7" key="1">
    <citation type="submission" date="2017-09" db="EMBL/GenBank/DDBJ databases">
        <title>Pseudomonas abyssi sp. nov. isolated from Abyssopelagic Water.</title>
        <authorList>
            <person name="Wei Y."/>
        </authorList>
    </citation>
    <scope>NUCLEOTIDE SEQUENCE [LARGE SCALE GENOMIC DNA]</scope>
    <source>
        <strain evidence="6 7">MT5</strain>
    </source>
</reference>
<comment type="similarity">
    <text evidence="1">Belongs to the LysR transcriptional regulatory family.</text>
</comment>
<dbReference type="InterPro" id="IPR036388">
    <property type="entry name" value="WH-like_DNA-bd_sf"/>
</dbReference>
<accession>A0A2A3MFN0</accession>
<dbReference type="SUPFAM" id="SSF53850">
    <property type="entry name" value="Periplasmic binding protein-like II"/>
    <property type="match status" value="1"/>
</dbReference>
<dbReference type="Gene3D" id="1.10.10.10">
    <property type="entry name" value="Winged helix-like DNA-binding domain superfamily/Winged helix DNA-binding domain"/>
    <property type="match status" value="1"/>
</dbReference>
<dbReference type="EMBL" id="NTMR01000017">
    <property type="protein sequence ID" value="PBK03603.1"/>
    <property type="molecule type" value="Genomic_DNA"/>
</dbReference>
<name>A0A2A3MFN0_9PSED</name>
<keyword evidence="3" id="KW-0238">DNA-binding</keyword>
<dbReference type="InterPro" id="IPR036390">
    <property type="entry name" value="WH_DNA-bd_sf"/>
</dbReference>
<dbReference type="PANTHER" id="PTHR30346">
    <property type="entry name" value="TRANSCRIPTIONAL DUAL REGULATOR HCAR-RELATED"/>
    <property type="match status" value="1"/>
</dbReference>
<evidence type="ECO:0000256" key="1">
    <source>
        <dbReference type="ARBA" id="ARBA00009437"/>
    </source>
</evidence>